<evidence type="ECO:0000256" key="1">
    <source>
        <dbReference type="SAM" id="Phobius"/>
    </source>
</evidence>
<keyword evidence="1" id="KW-0472">Membrane</keyword>
<sequence length="186" mass="21113">MREPSAGYPLFGLMAEFDRPESLIEAVKRSRDAGFRRIDAYSPFPIEELAEVLDFRDRRVAWLTLFGGLFGAAAGYGMQAWLHLDYPILVGSRPTITPQAFMLITFELTVLFAVLFSIGGMLVLNHLPKLHHPVFGVESFHLATRDKFFLIVFGHDEKFDPVQTRTFLESLDPVRVDVVRQTEEPA</sequence>
<dbReference type="EMBL" id="JAXCLW010000004">
    <property type="protein sequence ID" value="MDY0884426.1"/>
    <property type="molecule type" value="Genomic_DNA"/>
</dbReference>
<name>A0ABU5EDZ0_9PROT</name>
<dbReference type="PANTHER" id="PTHR40394">
    <property type="entry name" value="LIPOPROTEIN-RELATED"/>
    <property type="match status" value="1"/>
</dbReference>
<evidence type="ECO:0000313" key="2">
    <source>
        <dbReference type="EMBL" id="MDY0884426.1"/>
    </source>
</evidence>
<dbReference type="InterPro" id="IPR021776">
    <property type="entry name" value="ActD"/>
</dbReference>
<keyword evidence="3" id="KW-1185">Reference proteome</keyword>
<reference evidence="2 3" key="1">
    <citation type="journal article" date="2016" name="Antonie Van Leeuwenhoek">
        <title>Dongia soli sp. nov., isolated from soil from Dokdo, Korea.</title>
        <authorList>
            <person name="Kim D.U."/>
            <person name="Lee H."/>
            <person name="Kim H."/>
            <person name="Kim S.G."/>
            <person name="Ka J.O."/>
        </authorList>
    </citation>
    <scope>NUCLEOTIDE SEQUENCE [LARGE SCALE GENOMIC DNA]</scope>
    <source>
        <strain evidence="2 3">D78</strain>
    </source>
</reference>
<dbReference type="PANTHER" id="PTHR40394:SF2">
    <property type="entry name" value="QUINOL:CYTOCHROME C OXIDOREDUCTASE MEMBRANE PROTEIN"/>
    <property type="match status" value="1"/>
</dbReference>
<dbReference type="Proteomes" id="UP001279642">
    <property type="component" value="Unassembled WGS sequence"/>
</dbReference>
<dbReference type="Pfam" id="PF11821">
    <property type="entry name" value="ActD"/>
    <property type="match status" value="1"/>
</dbReference>
<feature type="transmembrane region" description="Helical" evidence="1">
    <location>
        <begin position="60"/>
        <end position="81"/>
    </location>
</feature>
<keyword evidence="1" id="KW-1133">Transmembrane helix</keyword>
<gene>
    <name evidence="2" type="ORF">SMD27_16400</name>
</gene>
<evidence type="ECO:0000313" key="3">
    <source>
        <dbReference type="Proteomes" id="UP001279642"/>
    </source>
</evidence>
<comment type="caution">
    <text evidence="2">The sequence shown here is derived from an EMBL/GenBank/DDBJ whole genome shotgun (WGS) entry which is preliminary data.</text>
</comment>
<dbReference type="RefSeq" id="WP_320509490.1">
    <property type="nucleotide sequence ID" value="NZ_JAXCLW010000004.1"/>
</dbReference>
<organism evidence="2 3">
    <name type="scientific">Dongia soli</name>
    <dbReference type="NCBI Taxonomy" id="600628"/>
    <lineage>
        <taxon>Bacteria</taxon>
        <taxon>Pseudomonadati</taxon>
        <taxon>Pseudomonadota</taxon>
        <taxon>Alphaproteobacteria</taxon>
        <taxon>Rhodospirillales</taxon>
        <taxon>Dongiaceae</taxon>
        <taxon>Dongia</taxon>
    </lineage>
</organism>
<proteinExistence type="predicted"/>
<accession>A0ABU5EDZ0</accession>
<protein>
    <submittedName>
        <fullName evidence="2">DUF3341 domain-containing protein</fullName>
    </submittedName>
</protein>
<keyword evidence="1" id="KW-0812">Transmembrane</keyword>
<feature type="transmembrane region" description="Helical" evidence="1">
    <location>
        <begin position="101"/>
        <end position="124"/>
    </location>
</feature>